<protein>
    <submittedName>
        <fullName evidence="1">Uncharacterized protein</fullName>
    </submittedName>
</protein>
<accession>A0A5C3QV20</accession>
<proteinExistence type="predicted"/>
<keyword evidence="2" id="KW-1185">Reference proteome</keyword>
<name>A0A5C3QV20_9AGAR</name>
<reference evidence="1 2" key="1">
    <citation type="journal article" date="2019" name="Nat. Ecol. Evol.">
        <title>Megaphylogeny resolves global patterns of mushroom evolution.</title>
        <authorList>
            <person name="Varga T."/>
            <person name="Krizsan K."/>
            <person name="Foldi C."/>
            <person name="Dima B."/>
            <person name="Sanchez-Garcia M."/>
            <person name="Sanchez-Ramirez S."/>
            <person name="Szollosi G.J."/>
            <person name="Szarkandi J.G."/>
            <person name="Papp V."/>
            <person name="Albert L."/>
            <person name="Andreopoulos W."/>
            <person name="Angelini C."/>
            <person name="Antonin V."/>
            <person name="Barry K.W."/>
            <person name="Bougher N.L."/>
            <person name="Buchanan P."/>
            <person name="Buyck B."/>
            <person name="Bense V."/>
            <person name="Catcheside P."/>
            <person name="Chovatia M."/>
            <person name="Cooper J."/>
            <person name="Damon W."/>
            <person name="Desjardin D."/>
            <person name="Finy P."/>
            <person name="Geml J."/>
            <person name="Haridas S."/>
            <person name="Hughes K."/>
            <person name="Justo A."/>
            <person name="Karasinski D."/>
            <person name="Kautmanova I."/>
            <person name="Kiss B."/>
            <person name="Kocsube S."/>
            <person name="Kotiranta H."/>
            <person name="LaButti K.M."/>
            <person name="Lechner B.E."/>
            <person name="Liimatainen K."/>
            <person name="Lipzen A."/>
            <person name="Lukacs Z."/>
            <person name="Mihaltcheva S."/>
            <person name="Morgado L.N."/>
            <person name="Niskanen T."/>
            <person name="Noordeloos M.E."/>
            <person name="Ohm R.A."/>
            <person name="Ortiz-Santana B."/>
            <person name="Ovrebo C."/>
            <person name="Racz N."/>
            <person name="Riley R."/>
            <person name="Savchenko A."/>
            <person name="Shiryaev A."/>
            <person name="Soop K."/>
            <person name="Spirin V."/>
            <person name="Szebenyi C."/>
            <person name="Tomsovsky M."/>
            <person name="Tulloss R.E."/>
            <person name="Uehling J."/>
            <person name="Grigoriev I.V."/>
            <person name="Vagvolgyi C."/>
            <person name="Papp T."/>
            <person name="Martin F.M."/>
            <person name="Miettinen O."/>
            <person name="Hibbett D.S."/>
            <person name="Nagy L.G."/>
        </authorList>
    </citation>
    <scope>NUCLEOTIDE SEQUENCE [LARGE SCALE GENOMIC DNA]</scope>
    <source>
        <strain evidence="1 2">CBS 309.79</strain>
    </source>
</reference>
<sequence length="266" mass="30691">MIMKLNEPFLGERKTIRSPVQSFLATSIMYSVIFPLPNKCILRFDSMTIPNLTFLRHIKPAFRPTQHLYYFRLHPLVHFGVAQSMKSQSPPSPLRTTLPHTAQTGTTGIYTEIPAVSQQVLIEDHGSVARYHRWTPTELPRHERSHKSRLNRGEKGALVCCLVGREGLRRRSRWSGERRCSESTTSGNLRLDFRGRWPGDVDQRILAFRLCVSFGRRQRCFVLFRKETTNKVKAREDSFEGVIPHALAYDMSLLWVDTLVAVRVSR</sequence>
<gene>
    <name evidence="1" type="ORF">BDV98DRAFT_364496</name>
</gene>
<evidence type="ECO:0000313" key="1">
    <source>
        <dbReference type="EMBL" id="TFL04199.1"/>
    </source>
</evidence>
<organism evidence="1 2">
    <name type="scientific">Pterulicium gracile</name>
    <dbReference type="NCBI Taxonomy" id="1884261"/>
    <lineage>
        <taxon>Eukaryota</taxon>
        <taxon>Fungi</taxon>
        <taxon>Dikarya</taxon>
        <taxon>Basidiomycota</taxon>
        <taxon>Agaricomycotina</taxon>
        <taxon>Agaricomycetes</taxon>
        <taxon>Agaricomycetidae</taxon>
        <taxon>Agaricales</taxon>
        <taxon>Pleurotineae</taxon>
        <taxon>Pterulaceae</taxon>
        <taxon>Pterulicium</taxon>
    </lineage>
</organism>
<dbReference type="EMBL" id="ML178819">
    <property type="protein sequence ID" value="TFL04199.1"/>
    <property type="molecule type" value="Genomic_DNA"/>
</dbReference>
<dbReference type="AlphaFoldDB" id="A0A5C3QV20"/>
<dbReference type="Proteomes" id="UP000305067">
    <property type="component" value="Unassembled WGS sequence"/>
</dbReference>
<evidence type="ECO:0000313" key="2">
    <source>
        <dbReference type="Proteomes" id="UP000305067"/>
    </source>
</evidence>